<proteinExistence type="predicted"/>
<reference evidence="1" key="1">
    <citation type="submission" date="2014-11" db="EMBL/GenBank/DDBJ databases">
        <authorList>
            <person name="Amaro Gonzalez C."/>
        </authorList>
    </citation>
    <scope>NUCLEOTIDE SEQUENCE</scope>
</reference>
<dbReference type="AlphaFoldDB" id="A0A0E9V4E8"/>
<reference evidence="1" key="2">
    <citation type="journal article" date="2015" name="Fish Shellfish Immunol.">
        <title>Early steps in the European eel (Anguilla anguilla)-Vibrio vulnificus interaction in the gills: Role of the RtxA13 toxin.</title>
        <authorList>
            <person name="Callol A."/>
            <person name="Pajuelo D."/>
            <person name="Ebbesson L."/>
            <person name="Teles M."/>
            <person name="MacKenzie S."/>
            <person name="Amaro C."/>
        </authorList>
    </citation>
    <scope>NUCLEOTIDE SEQUENCE</scope>
</reference>
<dbReference type="EMBL" id="GBXM01036439">
    <property type="protein sequence ID" value="JAH72138.1"/>
    <property type="molecule type" value="Transcribed_RNA"/>
</dbReference>
<name>A0A0E9V4E8_ANGAN</name>
<protein>
    <submittedName>
        <fullName evidence="1">Uncharacterized protein</fullName>
    </submittedName>
</protein>
<sequence length="31" mass="3379">MHFQIQALPILSLNSTGAYIPSYTNSPPGFL</sequence>
<accession>A0A0E9V4E8</accession>
<dbReference type="EMBL" id="GBXM01030156">
    <property type="protein sequence ID" value="JAH78421.1"/>
    <property type="molecule type" value="Transcribed_RNA"/>
</dbReference>
<evidence type="ECO:0000313" key="1">
    <source>
        <dbReference type="EMBL" id="JAH72138.1"/>
    </source>
</evidence>
<dbReference type="EMBL" id="GBXM01037925">
    <property type="protein sequence ID" value="JAH70652.1"/>
    <property type="molecule type" value="Transcribed_RNA"/>
</dbReference>
<organism evidence="1">
    <name type="scientific">Anguilla anguilla</name>
    <name type="common">European freshwater eel</name>
    <name type="synonym">Muraena anguilla</name>
    <dbReference type="NCBI Taxonomy" id="7936"/>
    <lineage>
        <taxon>Eukaryota</taxon>
        <taxon>Metazoa</taxon>
        <taxon>Chordata</taxon>
        <taxon>Craniata</taxon>
        <taxon>Vertebrata</taxon>
        <taxon>Euteleostomi</taxon>
        <taxon>Actinopterygii</taxon>
        <taxon>Neopterygii</taxon>
        <taxon>Teleostei</taxon>
        <taxon>Anguilliformes</taxon>
        <taxon>Anguillidae</taxon>
        <taxon>Anguilla</taxon>
    </lineage>
</organism>